<dbReference type="Proteomes" id="UP001470230">
    <property type="component" value="Unassembled WGS sequence"/>
</dbReference>
<organism evidence="1 2">
    <name type="scientific">Tritrichomonas musculus</name>
    <dbReference type="NCBI Taxonomy" id="1915356"/>
    <lineage>
        <taxon>Eukaryota</taxon>
        <taxon>Metamonada</taxon>
        <taxon>Parabasalia</taxon>
        <taxon>Tritrichomonadida</taxon>
        <taxon>Tritrichomonadidae</taxon>
        <taxon>Tritrichomonas</taxon>
    </lineage>
</organism>
<dbReference type="EMBL" id="JAPFFF010000058">
    <property type="protein sequence ID" value="KAK8837685.1"/>
    <property type="molecule type" value="Genomic_DNA"/>
</dbReference>
<evidence type="ECO:0000313" key="2">
    <source>
        <dbReference type="Proteomes" id="UP001470230"/>
    </source>
</evidence>
<proteinExistence type="predicted"/>
<gene>
    <name evidence="1" type="ORF">M9Y10_036220</name>
</gene>
<evidence type="ECO:0000313" key="1">
    <source>
        <dbReference type="EMBL" id="KAK8837685.1"/>
    </source>
</evidence>
<protein>
    <submittedName>
        <fullName evidence="1">Uncharacterized protein</fullName>
    </submittedName>
</protein>
<accession>A0ABR2GUT7</accession>
<sequence length="517" mass="59896">MLFLHISSQFHVFVQCLYHQKDLLNGFQKYLTDIDKASEIAIEYSKNWSYNEPVILAVDACSLNPAVSLFSNGSITGLIHEYQMDKELLSQASTTISVFEKWISNHSKTIVDSYFVFQVQPLRPNLNSFILHIEPSKGGNANNQTLFILKKLAKILQKVKITVVSFSSDGDDFASASHDNNIKKHYKKFQYNCSPNTTEPLFLSDPLHIFKRVRYHFIPIITEQNQIRSILNLPAIVFRNDRASKMHDKLPLLFFQLKNYETLNNYKFYNYSIFILPYCLLLSFLSYDISYETRLLFLNMARILIEKVHFPFHFTYFQNQINFTPNIIRDFLSTVLRLLDILNLSNLSDIHLNRLGTNPLEHAIGIIRIRSKDHHNSERFIKEAGKINALINLNEELILENIKNRDLKSGKVISIPQKNKYDDLKAKIYVDSLYQEIINGNCDKKCNEIHSLFNEVINGTIGTTKKCYLLSSKDIMLAPNSNILIEKRQNAANELSPKCNWNNQEVSLLLKLNRDLN</sequence>
<reference evidence="1 2" key="1">
    <citation type="submission" date="2024-04" db="EMBL/GenBank/DDBJ databases">
        <title>Tritrichomonas musculus Genome.</title>
        <authorList>
            <person name="Alves-Ferreira E."/>
            <person name="Grigg M."/>
            <person name="Lorenzi H."/>
            <person name="Galac M."/>
        </authorList>
    </citation>
    <scope>NUCLEOTIDE SEQUENCE [LARGE SCALE GENOMIC DNA]</scope>
    <source>
        <strain evidence="1 2">EAF2021</strain>
    </source>
</reference>
<name>A0ABR2GUT7_9EUKA</name>
<keyword evidence="2" id="KW-1185">Reference proteome</keyword>
<comment type="caution">
    <text evidence="1">The sequence shown here is derived from an EMBL/GenBank/DDBJ whole genome shotgun (WGS) entry which is preliminary data.</text>
</comment>